<feature type="transmembrane region" description="Helical" evidence="1">
    <location>
        <begin position="7"/>
        <end position="26"/>
    </location>
</feature>
<sequence>MKNNKQIALRTAQAAWLALIALTLLWDGWYAPLHTGRWLLVIKLLPLALPLRGILLGRVYTYQYCSMLVLAYFTEGIMRVFDVQPLSRALAAGEVALSVVFFVACLLYLQHFKLKKKESHHA</sequence>
<organism evidence="2 3">
    <name type="scientific">Kingella kingae</name>
    <dbReference type="NCBI Taxonomy" id="504"/>
    <lineage>
        <taxon>Bacteria</taxon>
        <taxon>Pseudomonadati</taxon>
        <taxon>Pseudomonadota</taxon>
        <taxon>Betaproteobacteria</taxon>
        <taxon>Neisseriales</taxon>
        <taxon>Neisseriaceae</taxon>
        <taxon>Kingella</taxon>
    </lineage>
</organism>
<proteinExistence type="predicted"/>
<evidence type="ECO:0000313" key="3">
    <source>
        <dbReference type="Proteomes" id="UP000248598"/>
    </source>
</evidence>
<dbReference type="GeneID" id="93262126"/>
<feature type="transmembrane region" description="Helical" evidence="1">
    <location>
        <begin position="62"/>
        <end position="81"/>
    </location>
</feature>
<dbReference type="EMBL" id="LS483426">
    <property type="protein sequence ID" value="SQH24627.1"/>
    <property type="molecule type" value="Genomic_DNA"/>
</dbReference>
<keyword evidence="1" id="KW-1133">Transmembrane helix</keyword>
<evidence type="ECO:0000313" key="2">
    <source>
        <dbReference type="EMBL" id="SQH24627.1"/>
    </source>
</evidence>
<keyword evidence="1" id="KW-0472">Membrane</keyword>
<accession>A0AAX2J2V6</accession>
<dbReference type="RefSeq" id="WP_003785273.1">
    <property type="nucleotide sequence ID" value="NZ_CP091518.1"/>
</dbReference>
<keyword evidence="1" id="KW-0812">Transmembrane</keyword>
<dbReference type="Pfam" id="PF09842">
    <property type="entry name" value="DUF2069"/>
    <property type="match status" value="1"/>
</dbReference>
<reference evidence="2 3" key="1">
    <citation type="submission" date="2018-06" db="EMBL/GenBank/DDBJ databases">
        <authorList>
            <consortium name="Pathogen Informatics"/>
            <person name="Doyle S."/>
        </authorList>
    </citation>
    <scope>NUCLEOTIDE SEQUENCE [LARGE SCALE GENOMIC DNA]</scope>
    <source>
        <strain evidence="2 3">NCTC10529</strain>
    </source>
</reference>
<evidence type="ECO:0000256" key="1">
    <source>
        <dbReference type="SAM" id="Phobius"/>
    </source>
</evidence>
<protein>
    <submittedName>
        <fullName evidence="2">Predicted membrane protein</fullName>
    </submittedName>
</protein>
<dbReference type="Proteomes" id="UP000248598">
    <property type="component" value="Chromosome 1"/>
</dbReference>
<name>A0AAX2J2V6_KINKI</name>
<feature type="transmembrane region" description="Helical" evidence="1">
    <location>
        <begin position="87"/>
        <end position="109"/>
    </location>
</feature>
<dbReference type="AlphaFoldDB" id="A0AAX2J2V6"/>
<dbReference type="InterPro" id="IPR018643">
    <property type="entry name" value="DUF2069_membrane"/>
</dbReference>
<gene>
    <name evidence="2" type="ORF">NCTC10529_00818</name>
</gene>